<protein>
    <recommendedName>
        <fullName evidence="2">arylamine N-acetyltransferase</fullName>
        <ecNumber evidence="2">2.3.1.5</ecNumber>
    </recommendedName>
</protein>
<comment type="similarity">
    <text evidence="1 3">Belongs to the arylamine N-acetyltransferase family.</text>
</comment>
<dbReference type="EMBL" id="WIXP02000007">
    <property type="protein sequence ID" value="KAF6208625.1"/>
    <property type="molecule type" value="Genomic_DNA"/>
</dbReference>
<evidence type="ECO:0000313" key="4">
    <source>
        <dbReference type="EMBL" id="KAF6208625.1"/>
    </source>
</evidence>
<gene>
    <name evidence="4" type="ORF">GE061_017083</name>
</gene>
<dbReference type="PANTHER" id="PTHR11786:SF0">
    <property type="entry name" value="ARYLAMINE N-ACETYLTRANSFERASE 4-RELATED"/>
    <property type="match status" value="1"/>
</dbReference>
<reference evidence="4" key="1">
    <citation type="journal article" date="2021" name="Mol. Ecol. Resour.">
        <title>Apolygus lucorum genome provides insights into omnivorousness and mesophyll feeding.</title>
        <authorList>
            <person name="Liu Y."/>
            <person name="Liu H."/>
            <person name="Wang H."/>
            <person name="Huang T."/>
            <person name="Liu B."/>
            <person name="Yang B."/>
            <person name="Yin L."/>
            <person name="Li B."/>
            <person name="Zhang Y."/>
            <person name="Zhang S."/>
            <person name="Jiang F."/>
            <person name="Zhang X."/>
            <person name="Ren Y."/>
            <person name="Wang B."/>
            <person name="Wang S."/>
            <person name="Lu Y."/>
            <person name="Wu K."/>
            <person name="Fan W."/>
            <person name="Wang G."/>
        </authorList>
    </citation>
    <scope>NUCLEOTIDE SEQUENCE</scope>
    <source>
        <strain evidence="4">12Hb</strain>
    </source>
</reference>
<evidence type="ECO:0000256" key="1">
    <source>
        <dbReference type="ARBA" id="ARBA00006547"/>
    </source>
</evidence>
<dbReference type="PRINTS" id="PR01543">
    <property type="entry name" value="ANATRNSFRASE"/>
</dbReference>
<dbReference type="OrthoDB" id="10260017at2759"/>
<dbReference type="GO" id="GO:0004060">
    <property type="term" value="F:arylamine N-acetyltransferase activity"/>
    <property type="evidence" value="ECO:0007669"/>
    <property type="project" value="UniProtKB-EC"/>
</dbReference>
<dbReference type="Proteomes" id="UP000466442">
    <property type="component" value="Unassembled WGS sequence"/>
</dbReference>
<dbReference type="InterPro" id="IPR001447">
    <property type="entry name" value="Arylamine_N-AcTrfase"/>
</dbReference>
<name>A0A8S9XM05_APOLU</name>
<dbReference type="Pfam" id="PF00797">
    <property type="entry name" value="Acetyltransf_2"/>
    <property type="match status" value="1"/>
</dbReference>
<evidence type="ECO:0000256" key="2">
    <source>
        <dbReference type="ARBA" id="ARBA00012701"/>
    </source>
</evidence>
<evidence type="ECO:0000256" key="3">
    <source>
        <dbReference type="RuleBase" id="RU003452"/>
    </source>
</evidence>
<keyword evidence="5" id="KW-1185">Reference proteome</keyword>
<accession>A0A8S9XM05</accession>
<organism evidence="4 5">
    <name type="scientific">Apolygus lucorum</name>
    <name type="common">Small green plant bug</name>
    <name type="synonym">Lygocoris lucorum</name>
    <dbReference type="NCBI Taxonomy" id="248454"/>
    <lineage>
        <taxon>Eukaryota</taxon>
        <taxon>Metazoa</taxon>
        <taxon>Ecdysozoa</taxon>
        <taxon>Arthropoda</taxon>
        <taxon>Hexapoda</taxon>
        <taxon>Insecta</taxon>
        <taxon>Pterygota</taxon>
        <taxon>Neoptera</taxon>
        <taxon>Paraneoptera</taxon>
        <taxon>Hemiptera</taxon>
        <taxon>Heteroptera</taxon>
        <taxon>Panheteroptera</taxon>
        <taxon>Cimicomorpha</taxon>
        <taxon>Miridae</taxon>
        <taxon>Mirini</taxon>
        <taxon>Apolygus</taxon>
    </lineage>
</organism>
<dbReference type="InterPro" id="IPR053710">
    <property type="entry name" value="Arylamine_NAT_domain_sf"/>
</dbReference>
<comment type="caution">
    <text evidence="4">The sequence shown here is derived from an EMBL/GenBank/DDBJ whole genome shotgun (WGS) entry which is preliminary data.</text>
</comment>
<dbReference type="Gene3D" id="3.30.2140.20">
    <property type="match status" value="1"/>
</dbReference>
<dbReference type="EC" id="2.3.1.5" evidence="2"/>
<keyword evidence="3" id="KW-0808">Transferase</keyword>
<dbReference type="AlphaFoldDB" id="A0A8S9XM05"/>
<dbReference type="InterPro" id="IPR038765">
    <property type="entry name" value="Papain-like_cys_pep_sf"/>
</dbReference>
<keyword evidence="3" id="KW-0012">Acyltransferase</keyword>
<dbReference type="SUPFAM" id="SSF54001">
    <property type="entry name" value="Cysteine proteinases"/>
    <property type="match status" value="1"/>
</dbReference>
<sequence length="288" mass="33679">MMSNEDLELWLKLTGADKEVRIGDTPDLQLLRKLVKYQLKEVFYQNYDLLVTRKEFDLSPSALVRRMLVEGRRGMCFEACELMVLVLNAFKFDARRTPVFCTVNGQIYQEGAVLDHNVIVVYLDGKKYLIDIIFSFNSIREPLECSFEETEEKTVIPDVEKYRLEHRGDHVMVHMWLKGGWGQMYHIPFPLQHLTPEQYKENFRIFLTSPDVILIRDRIMKVGRVLETSRIGYTCSFDSRNRKGSGPYTMVSSVNLGLAVSEKISYEQFRDGLKKHFDMNIEESYFSP</sequence>
<proteinExistence type="inferred from homology"/>
<evidence type="ECO:0000313" key="5">
    <source>
        <dbReference type="Proteomes" id="UP000466442"/>
    </source>
</evidence>
<dbReference type="PANTHER" id="PTHR11786">
    <property type="entry name" value="N-HYDROXYARYLAMINE O-ACETYLTRANSFERASE"/>
    <property type="match status" value="1"/>
</dbReference>